<dbReference type="InterPro" id="IPR036237">
    <property type="entry name" value="Xyl_isomerase-like_sf"/>
</dbReference>
<evidence type="ECO:0000313" key="3">
    <source>
        <dbReference type="Proteomes" id="UP001451571"/>
    </source>
</evidence>
<organism evidence="2 3">
    <name type="scientific">Kineothrix sedimenti</name>
    <dbReference type="NCBI Taxonomy" id="3123317"/>
    <lineage>
        <taxon>Bacteria</taxon>
        <taxon>Bacillati</taxon>
        <taxon>Bacillota</taxon>
        <taxon>Clostridia</taxon>
        <taxon>Lachnospirales</taxon>
        <taxon>Lachnospiraceae</taxon>
        <taxon>Kineothrix</taxon>
    </lineage>
</organism>
<dbReference type="PANTHER" id="PTHR12110">
    <property type="entry name" value="HYDROXYPYRUVATE ISOMERASE"/>
    <property type="match status" value="1"/>
</dbReference>
<keyword evidence="3" id="KW-1185">Reference proteome</keyword>
<feature type="domain" description="Xylose isomerase-like TIM barrel" evidence="1">
    <location>
        <begin position="44"/>
        <end position="270"/>
    </location>
</feature>
<dbReference type="SUPFAM" id="SSF51658">
    <property type="entry name" value="Xylose isomerase-like"/>
    <property type="match status" value="1"/>
</dbReference>
<gene>
    <name evidence="2" type="ORF">V6984_05320</name>
</gene>
<dbReference type="InterPro" id="IPR013022">
    <property type="entry name" value="Xyl_isomerase-like_TIM-brl"/>
</dbReference>
<dbReference type="InterPro" id="IPR050312">
    <property type="entry name" value="IolE/XylAMocC-like"/>
</dbReference>
<evidence type="ECO:0000259" key="1">
    <source>
        <dbReference type="Pfam" id="PF01261"/>
    </source>
</evidence>
<dbReference type="Gene3D" id="3.20.20.150">
    <property type="entry name" value="Divalent-metal-dependent TIM barrel enzymes"/>
    <property type="match status" value="1"/>
</dbReference>
<accession>A0ABZ3F0L1</accession>
<dbReference type="RefSeq" id="WP_342758748.1">
    <property type="nucleotide sequence ID" value="NZ_CP146256.1"/>
</dbReference>
<evidence type="ECO:0000313" key="2">
    <source>
        <dbReference type="EMBL" id="XAH75185.1"/>
    </source>
</evidence>
<reference evidence="2 3" key="1">
    <citation type="submission" date="2024-02" db="EMBL/GenBank/DDBJ databases">
        <title>Bacterial strain from lacustrine sediment.</title>
        <authorList>
            <person name="Petit C."/>
            <person name="Fadhlaoui K."/>
        </authorList>
    </citation>
    <scope>NUCLEOTIDE SEQUENCE [LARGE SCALE GENOMIC DNA]</scope>
    <source>
        <strain evidence="2 3">IPX-CK</strain>
    </source>
</reference>
<dbReference type="Proteomes" id="UP001451571">
    <property type="component" value="Chromosome"/>
</dbReference>
<name>A0ABZ3F0L1_9FIRM</name>
<dbReference type="PANTHER" id="PTHR12110:SF21">
    <property type="entry name" value="XYLOSE ISOMERASE-LIKE TIM BARREL DOMAIN-CONTAINING PROTEIN"/>
    <property type="match status" value="1"/>
</dbReference>
<proteinExistence type="predicted"/>
<dbReference type="EMBL" id="CP146256">
    <property type="protein sequence ID" value="XAH75185.1"/>
    <property type="molecule type" value="Genomic_DNA"/>
</dbReference>
<dbReference type="GO" id="GO:0016853">
    <property type="term" value="F:isomerase activity"/>
    <property type="evidence" value="ECO:0007669"/>
    <property type="project" value="UniProtKB-KW"/>
</dbReference>
<sequence>MEPGIFSRTYETDSIEETCLRMKAGGLTHTQFNLMNAGIPTLPETFDERKMEEIKAVTGKHGIILDALSGTFNMIDPDEEARKAGCQQFETQCRIARMLNIPIVTLCTGSKNKESKWKWHEDNEKQSSWDDLIRSTDAILKYAMDNHIVLGVETEASNIINTPEKARKYLDCMGSSNIKIIMDAANLFRKEQAADMSHILQEAFDVLGKDIVLAHAKDFTATESMEFVAAGEGMLDFRLYISLLRRSGYKGPLIMHGLSEAQIAGSRKFLEEIIADA</sequence>
<keyword evidence="2" id="KW-0413">Isomerase</keyword>
<dbReference type="Pfam" id="PF01261">
    <property type="entry name" value="AP_endonuc_2"/>
    <property type="match status" value="1"/>
</dbReference>
<protein>
    <submittedName>
        <fullName evidence="2">Sugar phosphate isomerase/epimerase family protein</fullName>
    </submittedName>
</protein>